<evidence type="ECO:0000256" key="1">
    <source>
        <dbReference type="SAM" id="MobiDB-lite"/>
    </source>
</evidence>
<sequence length="113" mass="12745">MLRRRDSAAAGARVPRSSPPSRHHHPPPPQQRFLRCSSSTSARHHGTRQPASPSPSTRPMRSTGTRSSPPISTQFIFVSYYYQYRLLACHDARLMGRRDADGILDILRRPLAD</sequence>
<evidence type="ECO:0000313" key="2">
    <source>
        <dbReference type="EMBL" id="BAJ96424.1"/>
    </source>
</evidence>
<dbReference type="EMBL" id="AK365221">
    <property type="protein sequence ID" value="BAJ96424.1"/>
    <property type="molecule type" value="mRNA"/>
</dbReference>
<name>F2DMV3_HORVV</name>
<organism evidence="2">
    <name type="scientific">Hordeum vulgare subsp. vulgare</name>
    <name type="common">Domesticated barley</name>
    <dbReference type="NCBI Taxonomy" id="112509"/>
    <lineage>
        <taxon>Eukaryota</taxon>
        <taxon>Viridiplantae</taxon>
        <taxon>Streptophyta</taxon>
        <taxon>Embryophyta</taxon>
        <taxon>Tracheophyta</taxon>
        <taxon>Spermatophyta</taxon>
        <taxon>Magnoliopsida</taxon>
        <taxon>Liliopsida</taxon>
        <taxon>Poales</taxon>
        <taxon>Poaceae</taxon>
        <taxon>BOP clade</taxon>
        <taxon>Pooideae</taxon>
        <taxon>Triticodae</taxon>
        <taxon>Triticeae</taxon>
        <taxon>Hordeinae</taxon>
        <taxon>Hordeum</taxon>
    </lineage>
</organism>
<proteinExistence type="evidence at transcript level"/>
<reference evidence="2" key="1">
    <citation type="journal article" date="2011" name="Plant Physiol.">
        <title>Comprehensive sequence analysis of 24,783 barley full-length cDNAs derived from 12 clone libraries.</title>
        <authorList>
            <person name="Matsumoto T."/>
            <person name="Tanaka T."/>
            <person name="Sakai H."/>
            <person name="Amano N."/>
            <person name="Kanamori H."/>
            <person name="Kurita K."/>
            <person name="Kikuta A."/>
            <person name="Kamiya K."/>
            <person name="Yamamoto M."/>
            <person name="Ikawa H."/>
            <person name="Fujii N."/>
            <person name="Hori K."/>
            <person name="Itoh T."/>
            <person name="Sato K."/>
        </authorList>
    </citation>
    <scope>NUCLEOTIDE SEQUENCE</scope>
    <source>
        <tissue evidence="2">Shoot and root</tissue>
    </source>
</reference>
<accession>F2DMV3</accession>
<feature type="region of interest" description="Disordered" evidence="1">
    <location>
        <begin position="1"/>
        <end position="70"/>
    </location>
</feature>
<protein>
    <submittedName>
        <fullName evidence="2">Predicted protein</fullName>
    </submittedName>
</protein>
<feature type="compositionally biased region" description="Low complexity" evidence="1">
    <location>
        <begin position="50"/>
        <end position="70"/>
    </location>
</feature>
<dbReference type="AlphaFoldDB" id="F2DMV3"/>